<dbReference type="PANTHER" id="PTHR36503">
    <property type="entry name" value="BLR2520 PROTEIN"/>
    <property type="match status" value="1"/>
</dbReference>
<evidence type="ECO:0000313" key="2">
    <source>
        <dbReference type="EMBL" id="MDR6205188.1"/>
    </source>
</evidence>
<dbReference type="PANTHER" id="PTHR36503:SF2">
    <property type="entry name" value="BLR2408 PROTEIN"/>
    <property type="match status" value="1"/>
</dbReference>
<dbReference type="KEGG" id="pgp:CUJ91_29665"/>
<dbReference type="InterPro" id="IPR004360">
    <property type="entry name" value="Glyas_Fos-R_dOase_dom"/>
</dbReference>
<reference evidence="2 3" key="1">
    <citation type="submission" date="2023-08" db="EMBL/GenBank/DDBJ databases">
        <title>Genome sequencing of plant associated microbes to promote plant fitness in Sorghum bicolor and Oryza sativa.</title>
        <authorList>
            <person name="Coleman-Derr D."/>
        </authorList>
    </citation>
    <scope>NUCLEOTIDE SEQUENCE [LARGE SCALE GENOMIC DNA]</scope>
    <source>
        <strain evidence="2 3">SLBN-33</strain>
    </source>
</reference>
<dbReference type="EMBL" id="JAVIZN010000002">
    <property type="protein sequence ID" value="MDR6205188.1"/>
    <property type="molecule type" value="Genomic_DNA"/>
</dbReference>
<protein>
    <submittedName>
        <fullName evidence="2">Lactoylglutathione lyase</fullName>
    </submittedName>
</protein>
<dbReference type="AlphaFoldDB" id="A0ABD5CJL4"/>
<dbReference type="InterPro" id="IPR037523">
    <property type="entry name" value="VOC_core"/>
</dbReference>
<dbReference type="SUPFAM" id="SSF54593">
    <property type="entry name" value="Glyoxalase/Bleomycin resistance protein/Dihydroxybiphenyl dioxygenase"/>
    <property type="match status" value="1"/>
</dbReference>
<name>A0ABD5CJL4_9BURK</name>
<dbReference type="InterPro" id="IPR029068">
    <property type="entry name" value="Glyas_Bleomycin-R_OHBP_Dase"/>
</dbReference>
<dbReference type="Gene3D" id="3.10.180.10">
    <property type="entry name" value="2,3-Dihydroxybiphenyl 1,2-Dioxygenase, domain 1"/>
    <property type="match status" value="1"/>
</dbReference>
<gene>
    <name evidence="2" type="ORF">QF025_003908</name>
</gene>
<dbReference type="GO" id="GO:0016829">
    <property type="term" value="F:lyase activity"/>
    <property type="evidence" value="ECO:0007669"/>
    <property type="project" value="UniProtKB-KW"/>
</dbReference>
<keyword evidence="2" id="KW-0456">Lyase</keyword>
<dbReference type="PROSITE" id="PS51819">
    <property type="entry name" value="VOC"/>
    <property type="match status" value="1"/>
</dbReference>
<proteinExistence type="predicted"/>
<comment type="caution">
    <text evidence="2">The sequence shown here is derived from an EMBL/GenBank/DDBJ whole genome shotgun (WGS) entry which is preliminary data.</text>
</comment>
<organism evidence="2 3">
    <name type="scientific">Paraburkholderia graminis</name>
    <dbReference type="NCBI Taxonomy" id="60548"/>
    <lineage>
        <taxon>Bacteria</taxon>
        <taxon>Pseudomonadati</taxon>
        <taxon>Pseudomonadota</taxon>
        <taxon>Betaproteobacteria</taxon>
        <taxon>Burkholderiales</taxon>
        <taxon>Burkholderiaceae</taxon>
        <taxon>Paraburkholderia</taxon>
    </lineage>
</organism>
<evidence type="ECO:0000313" key="3">
    <source>
        <dbReference type="Proteomes" id="UP001245184"/>
    </source>
</evidence>
<feature type="domain" description="VOC" evidence="1">
    <location>
        <begin position="3"/>
        <end position="127"/>
    </location>
</feature>
<dbReference type="Pfam" id="PF00903">
    <property type="entry name" value="Glyoxalase"/>
    <property type="match status" value="1"/>
</dbReference>
<accession>A0ABD5CJL4</accession>
<dbReference type="RefSeq" id="WP_006047340.1">
    <property type="nucleotide sequence ID" value="NZ_ATXV01000002.1"/>
</dbReference>
<sequence>MHKQIFVNLAVGNLERSKAFFSALGFGFDPQFTNDQAACLILGENLYAMLLVKDLFKSFTRKSLCDPKESTETLVGLSCESRGEVDALVAKAVEAGGSVPRAPQDYGFMYGHGFEDIDGHIWELIYMDPNAKAAG</sequence>
<dbReference type="Proteomes" id="UP001245184">
    <property type="component" value="Unassembled WGS sequence"/>
</dbReference>
<evidence type="ECO:0000259" key="1">
    <source>
        <dbReference type="PROSITE" id="PS51819"/>
    </source>
</evidence>
<dbReference type="GeneID" id="97005687"/>